<evidence type="ECO:0000256" key="2">
    <source>
        <dbReference type="SAM" id="Phobius"/>
    </source>
</evidence>
<evidence type="ECO:0000313" key="5">
    <source>
        <dbReference type="Proteomes" id="UP001295794"/>
    </source>
</evidence>
<gene>
    <name evidence="4" type="ORF">MYCIT1_LOCUS30928</name>
</gene>
<comment type="caution">
    <text evidence="4">The sequence shown here is derived from an EMBL/GenBank/DDBJ whole genome shotgun (WGS) entry which is preliminary data.</text>
</comment>
<keyword evidence="2" id="KW-1133">Transmembrane helix</keyword>
<organism evidence="4 5">
    <name type="scientific">Mycena citricolor</name>
    <dbReference type="NCBI Taxonomy" id="2018698"/>
    <lineage>
        <taxon>Eukaryota</taxon>
        <taxon>Fungi</taxon>
        <taxon>Dikarya</taxon>
        <taxon>Basidiomycota</taxon>
        <taxon>Agaricomycotina</taxon>
        <taxon>Agaricomycetes</taxon>
        <taxon>Agaricomycetidae</taxon>
        <taxon>Agaricales</taxon>
        <taxon>Marasmiineae</taxon>
        <taxon>Mycenaceae</taxon>
        <taxon>Mycena</taxon>
    </lineage>
</organism>
<accession>A0AAD2K6T7</accession>
<keyword evidence="5" id="KW-1185">Reference proteome</keyword>
<feature type="region of interest" description="Disordered" evidence="1">
    <location>
        <begin position="1"/>
        <end position="23"/>
    </location>
</feature>
<evidence type="ECO:0000313" key="4">
    <source>
        <dbReference type="EMBL" id="CAK5280436.1"/>
    </source>
</evidence>
<dbReference type="SUPFAM" id="SSF56112">
    <property type="entry name" value="Protein kinase-like (PK-like)"/>
    <property type="match status" value="1"/>
</dbReference>
<keyword evidence="2" id="KW-0812">Transmembrane</keyword>
<feature type="transmembrane region" description="Helical" evidence="2">
    <location>
        <begin position="189"/>
        <end position="208"/>
    </location>
</feature>
<dbReference type="EMBL" id="CAVNYO010000440">
    <property type="protein sequence ID" value="CAK5280436.1"/>
    <property type="molecule type" value="Genomic_DNA"/>
</dbReference>
<dbReference type="InterPro" id="IPR011009">
    <property type="entry name" value="Kinase-like_dom_sf"/>
</dbReference>
<dbReference type="InterPro" id="IPR045338">
    <property type="entry name" value="DUF6535"/>
</dbReference>
<protein>
    <recommendedName>
        <fullName evidence="3">DUF6535 domain-containing protein</fullName>
    </recommendedName>
</protein>
<feature type="transmembrane region" description="Helical" evidence="2">
    <location>
        <begin position="54"/>
        <end position="71"/>
    </location>
</feature>
<feature type="transmembrane region" description="Helical" evidence="2">
    <location>
        <begin position="220"/>
        <end position="240"/>
    </location>
</feature>
<evidence type="ECO:0000259" key="3">
    <source>
        <dbReference type="Pfam" id="PF20153"/>
    </source>
</evidence>
<sequence length="1318" mass="148691">MPQAEERQTDNREADEAYSERERPHGNKLWGVYISEAQSSDKGLIDGWRSEMDGLLIFAGLFSGVVTTFIIESYKTLRPDPASETVALLNQISRQLANLNNGTAVTDALPPAPAFSPPISSVVCNALWFTSLGLSLSCALVATLVKQWAQGFPHRTAMFPTISIQSRIYMYLHNGLLRFNMHAAVRAPLLFLHGALVLFFGGLVAFLVPVNNVIMSIFSALLLLFVSVYAMFTAHPLFFLDSPFQTPLTQIIWSLNQILRNVLRAYVPQTVTAIDTGSPAKPSVTVDTRLQTLSMQEAMKSASLHSTVETETAALAWTIQSLSEDNKLEPFVEGLPQALWDFKTNQPRGVYRTQFKRLLQNPQVPLGQRLADFMDGSNSNLLDPTVRSRRQLAVLRAIWALCAFSIHTESPLERPIGDIDVEDALLGSKFLSSPDVQCMVPAVLALVRLNVIEFERLYVQRSNSYRDPELEKQRTYKQYLRDLSDSPASFQREVTHSLFYRSEDPFQAGDRYNILQLGLEELIRSGADGTEDNLVFAARRMISAIADGTWNTPPPGIALFLVRHPSLAVYGPDSVWQPDRKYRYTRYLCYCLCQNLAHRIDLKPSVDSLRLIYDHWINDDPLARHPGDLDTHFHVLRTLRSSGARAADTHMHRLVALVQCVVVFWVRQDLSESAELLSIFDDEPWFRAAIGLDEEEWTQRASTQGTRDLILSCACVGVMTTFLEQCAQNPDQTEPELDFETLKSVQKFSGIWDLQPGSRVLGTEIQRRFADAVSDFLRKYPTDSLAEGKPLGWVLFCAVNQDRGWINDLDALQVLDVAVFDTQMDSQQQAQGYYAPFIHEQIEERLPPEVIFGAYVSLVSDGESHDSQHRPLGTGNMSGTETASCEEAIVVPFSLDEYEDRDAPEFRLQDRLDFWDGPIRAFLTRRGYALYNICPIADDGADRFALTYPALATPRRPLDDDRFAFMDPDDRDRNAEEAREKTLYAQMETAYAREARGRAVFAQHIDRPDLHVAVKLVRDKSVEIHVLKLIHERSKEKPVRGLIPVLDIIPFGGHWLVVMPRWGEGIMAPFPTTIGSVLNLLEDLLEGLAFLHSHNIVHRDHSYRNTLVNHVPVLATEIDDPPATRQALRDAGVLRHAIFDFDVALIFPDRASARLPYAEFWLGAYKWTDEIYQGEYDYDPFAADVSILAGDLCVDLQYHTPYVPILAPLFDGMLHWHVPSRLTASGALGLLRSLRAESGDLDKQPLPAVKKRFIHVTEYDRWAGLPDDFVKRWGHLRTPPVPWTRSFLRRICKHDSLASCCPSSNEDSFEKGAGGFDN</sequence>
<dbReference type="Proteomes" id="UP001295794">
    <property type="component" value="Unassembled WGS sequence"/>
</dbReference>
<dbReference type="Pfam" id="PF20153">
    <property type="entry name" value="DUF6535"/>
    <property type="match status" value="1"/>
</dbReference>
<name>A0AAD2K6T7_9AGAR</name>
<proteinExistence type="predicted"/>
<keyword evidence="2" id="KW-0472">Membrane</keyword>
<reference evidence="4" key="1">
    <citation type="submission" date="2023-11" db="EMBL/GenBank/DDBJ databases">
        <authorList>
            <person name="De Vega J J."/>
            <person name="De Vega J J."/>
        </authorList>
    </citation>
    <scope>NUCLEOTIDE SEQUENCE</scope>
</reference>
<dbReference type="Gene3D" id="1.10.510.10">
    <property type="entry name" value="Transferase(Phosphotransferase) domain 1"/>
    <property type="match status" value="1"/>
</dbReference>
<feature type="domain" description="DUF6535" evidence="3">
    <location>
        <begin position="30"/>
        <end position="208"/>
    </location>
</feature>
<evidence type="ECO:0000256" key="1">
    <source>
        <dbReference type="SAM" id="MobiDB-lite"/>
    </source>
</evidence>